<reference evidence="1" key="2">
    <citation type="submission" date="2022-06" db="UniProtKB">
        <authorList>
            <consortium name="EnsemblMetazoa"/>
        </authorList>
    </citation>
    <scope>IDENTIFICATION</scope>
</reference>
<organism evidence="1 2">
    <name type="scientific">Onchocerca volvulus</name>
    <dbReference type="NCBI Taxonomy" id="6282"/>
    <lineage>
        <taxon>Eukaryota</taxon>
        <taxon>Metazoa</taxon>
        <taxon>Ecdysozoa</taxon>
        <taxon>Nematoda</taxon>
        <taxon>Chromadorea</taxon>
        <taxon>Rhabditida</taxon>
        <taxon>Spirurina</taxon>
        <taxon>Spiruromorpha</taxon>
        <taxon>Filarioidea</taxon>
        <taxon>Onchocercidae</taxon>
        <taxon>Onchocerca</taxon>
    </lineage>
</organism>
<name>A0A8R1TQU9_ONCVO</name>
<protein>
    <submittedName>
        <fullName evidence="1">Uncharacterized protein</fullName>
    </submittedName>
</protein>
<keyword evidence="2" id="KW-1185">Reference proteome</keyword>
<dbReference type="EnsemblMetazoa" id="OVOC314.1">
    <property type="protein sequence ID" value="OVOC314.1"/>
    <property type="gene ID" value="WBGene00237123"/>
</dbReference>
<proteinExistence type="predicted"/>
<dbReference type="Proteomes" id="UP000024404">
    <property type="component" value="Unassembled WGS sequence"/>
</dbReference>
<dbReference type="EMBL" id="CMVM020000020">
    <property type="status" value="NOT_ANNOTATED_CDS"/>
    <property type="molecule type" value="Genomic_DNA"/>
</dbReference>
<evidence type="ECO:0000313" key="2">
    <source>
        <dbReference type="Proteomes" id="UP000024404"/>
    </source>
</evidence>
<sequence>MMVAVNQFHNPININIYIEIETTKNRKDGASREEKEENHSSGCREQACNACTCRTALNCRTAMDLDAMIDFLKTSI</sequence>
<reference evidence="2" key="1">
    <citation type="submission" date="2013-10" db="EMBL/GenBank/DDBJ databases">
        <title>Genome sequencing of Onchocerca volvulus.</title>
        <authorList>
            <person name="Cotton J."/>
            <person name="Tsai J."/>
            <person name="Stanley E."/>
            <person name="Tracey A."/>
            <person name="Holroyd N."/>
            <person name="Lustigman S."/>
            <person name="Berriman M."/>
        </authorList>
    </citation>
    <scope>NUCLEOTIDE SEQUENCE</scope>
</reference>
<evidence type="ECO:0000313" key="1">
    <source>
        <dbReference type="EnsemblMetazoa" id="OVOC314.1"/>
    </source>
</evidence>
<accession>A0A8R1TQU9</accession>
<dbReference type="AlphaFoldDB" id="A0A8R1TQU9"/>